<comment type="caution">
    <text evidence="2">The sequence shown here is derived from an EMBL/GenBank/DDBJ whole genome shotgun (WGS) entry which is preliminary data.</text>
</comment>
<feature type="compositionally biased region" description="Basic and acidic residues" evidence="1">
    <location>
        <begin position="263"/>
        <end position="276"/>
    </location>
</feature>
<evidence type="ECO:0008006" key="4">
    <source>
        <dbReference type="Google" id="ProtNLM"/>
    </source>
</evidence>
<dbReference type="PANTHER" id="PTHR34282:SF2">
    <property type="entry name" value="DUF3741 DOMAIN-CONTAINING PROTEIN"/>
    <property type="match status" value="1"/>
</dbReference>
<feature type="compositionally biased region" description="Polar residues" evidence="1">
    <location>
        <begin position="189"/>
        <end position="204"/>
    </location>
</feature>
<dbReference type="AlphaFoldDB" id="A0A1R3GJ84"/>
<evidence type="ECO:0000313" key="3">
    <source>
        <dbReference type="Proteomes" id="UP000187203"/>
    </source>
</evidence>
<dbReference type="PANTHER" id="PTHR34282">
    <property type="entry name" value="OS01G0228800 PROTEIN-RELATED"/>
    <property type="match status" value="1"/>
</dbReference>
<accession>A0A1R3GJ84</accession>
<name>A0A1R3GJ84_9ROSI</name>
<dbReference type="STRING" id="93759.A0A1R3GJ84"/>
<feature type="region of interest" description="Disordered" evidence="1">
    <location>
        <begin position="157"/>
        <end position="381"/>
    </location>
</feature>
<evidence type="ECO:0000256" key="1">
    <source>
        <dbReference type="SAM" id="MobiDB-lite"/>
    </source>
</evidence>
<proteinExistence type="predicted"/>
<feature type="region of interest" description="Disordered" evidence="1">
    <location>
        <begin position="417"/>
        <end position="457"/>
    </location>
</feature>
<dbReference type="EMBL" id="AWUE01022448">
    <property type="protein sequence ID" value="OMO58164.1"/>
    <property type="molecule type" value="Genomic_DNA"/>
</dbReference>
<feature type="region of interest" description="Disordered" evidence="1">
    <location>
        <begin position="1"/>
        <end position="68"/>
    </location>
</feature>
<feature type="compositionally biased region" description="Low complexity" evidence="1">
    <location>
        <begin position="317"/>
        <end position="326"/>
    </location>
</feature>
<keyword evidence="3" id="KW-1185">Reference proteome</keyword>
<feature type="compositionally biased region" description="Basic and acidic residues" evidence="1">
    <location>
        <begin position="226"/>
        <end position="244"/>
    </location>
</feature>
<feature type="compositionally biased region" description="Polar residues" evidence="1">
    <location>
        <begin position="327"/>
        <end position="361"/>
    </location>
</feature>
<dbReference type="OrthoDB" id="1079501at2759"/>
<organism evidence="2 3">
    <name type="scientific">Corchorus olitorius</name>
    <dbReference type="NCBI Taxonomy" id="93759"/>
    <lineage>
        <taxon>Eukaryota</taxon>
        <taxon>Viridiplantae</taxon>
        <taxon>Streptophyta</taxon>
        <taxon>Embryophyta</taxon>
        <taxon>Tracheophyta</taxon>
        <taxon>Spermatophyta</taxon>
        <taxon>Magnoliopsida</taxon>
        <taxon>eudicotyledons</taxon>
        <taxon>Gunneridae</taxon>
        <taxon>Pentapetalae</taxon>
        <taxon>rosids</taxon>
        <taxon>malvids</taxon>
        <taxon>Malvales</taxon>
        <taxon>Malvaceae</taxon>
        <taxon>Grewioideae</taxon>
        <taxon>Apeibeae</taxon>
        <taxon>Corchorus</taxon>
    </lineage>
</organism>
<gene>
    <name evidence="2" type="ORF">COLO4_34842</name>
</gene>
<feature type="compositionally biased region" description="Basic and acidic residues" evidence="1">
    <location>
        <begin position="439"/>
        <end position="455"/>
    </location>
</feature>
<evidence type="ECO:0000313" key="2">
    <source>
        <dbReference type="EMBL" id="OMO58164.1"/>
    </source>
</evidence>
<protein>
    <recommendedName>
        <fullName evidence="4">DUF4378 domain-containing protein</fullName>
    </recommendedName>
</protein>
<dbReference type="Proteomes" id="UP000187203">
    <property type="component" value="Unassembled WGS sequence"/>
</dbReference>
<sequence>MEQKHESTRKAQSRSSNSHKAERVELGTKGAIAEEEDSSSSCQLMEVSRGAHKLNQTDSQRELDSKKIFSQQRPVFEIDVPKVRKSHHVNKKKDPERRTLKEILETMHFKGLLRSNSMIKEIKYEYHHQSSDFFSEQSLINDNPPIVLIKPRHVPSLQPEEKSSPVFQEEGSSCTETKMKKMKVKEEPSSNIIDSKNRGLNLNAKSGRAEAEENPTPIKRLSQQEVAKDSQEKETITVKKEVKTKQKVSIKMKSLSSVTLPSPKKEANDRKGDKTAKPAISSKKPVEKEVAKAMNLSRCKDQAKVTPPKLTKPENASNVSKNKVSSPRSATANSKSNGTPQTANSKSNHTPRTIVGSASNQKKSPTKKKKPVSKAIATKKTTEKLECKGGDKKIEVASENDNKLECIGDNKKIDLAPENDNLFGGYSNETADQLPTEEGTEHTDNQIEEHHDKGESSAFDVTPVTIEDQSNRESIGEVDDDPIIPNGADSESFIVETGLKALLLSNPAFLNHAEDLFDLNVNVPTTSQKFGICDITDANSQLLLDCANEIVRRRSLPDSQMVHPPLLALVGNAKSHSISLAHLLKETCDSIEALRRYSELAGENYAIDSLYAMLERDINCSEVLSSIWELGWRKGFSVDDKMQVVDDIEKQLLTGLIEEICA</sequence>
<reference evidence="3" key="1">
    <citation type="submission" date="2013-09" db="EMBL/GenBank/DDBJ databases">
        <title>Corchorus olitorius genome sequencing.</title>
        <authorList>
            <person name="Alam M."/>
            <person name="Haque M.S."/>
            <person name="Islam M.S."/>
            <person name="Emdad E.M."/>
            <person name="Islam M.M."/>
            <person name="Ahmed B."/>
            <person name="Halim A."/>
            <person name="Hossen Q.M.M."/>
            <person name="Hossain M.Z."/>
            <person name="Ahmed R."/>
            <person name="Khan M.M."/>
            <person name="Islam R."/>
            <person name="Rashid M.M."/>
            <person name="Khan S.A."/>
            <person name="Rahman M.S."/>
            <person name="Alam M."/>
            <person name="Yahiya A.S."/>
            <person name="Khan M.S."/>
            <person name="Azam M.S."/>
            <person name="Haque T."/>
            <person name="Lashkar M.Z.H."/>
            <person name="Akhand A.I."/>
            <person name="Morshed G."/>
            <person name="Roy S."/>
            <person name="Uddin K.S."/>
            <person name="Rabeya T."/>
            <person name="Hossain A.S."/>
            <person name="Chowdhury A."/>
            <person name="Snigdha A.R."/>
            <person name="Mortoza M.S."/>
            <person name="Matin S.A."/>
            <person name="Hoque S.M.E."/>
            <person name="Islam M.K."/>
            <person name="Roy D.K."/>
            <person name="Haider R."/>
            <person name="Moosa M.M."/>
            <person name="Elias S.M."/>
            <person name="Hasan A.M."/>
            <person name="Jahan S."/>
            <person name="Shafiuddin M."/>
            <person name="Mahmood N."/>
            <person name="Shommy N.S."/>
        </authorList>
    </citation>
    <scope>NUCLEOTIDE SEQUENCE [LARGE SCALE GENOMIC DNA]</scope>
    <source>
        <strain evidence="3">cv. O-4</strain>
    </source>
</reference>